<dbReference type="STRING" id="1429083.GCA_001885685_02746"/>
<dbReference type="InterPro" id="IPR009057">
    <property type="entry name" value="Homeodomain-like_sf"/>
</dbReference>
<organism evidence="7 8">
    <name type="scientific">Atopomonas hussainii</name>
    <dbReference type="NCBI Taxonomy" id="1429083"/>
    <lineage>
        <taxon>Bacteria</taxon>
        <taxon>Pseudomonadati</taxon>
        <taxon>Pseudomonadota</taxon>
        <taxon>Gammaproteobacteria</taxon>
        <taxon>Pseudomonadales</taxon>
        <taxon>Pseudomonadaceae</taxon>
        <taxon>Atopomonas</taxon>
    </lineage>
</organism>
<evidence type="ECO:0000313" key="7">
    <source>
        <dbReference type="EMBL" id="SEK67941.1"/>
    </source>
</evidence>
<comment type="function">
    <text evidence="5">Regulatory protein of the TOL plasmid xyl operons. XylS activates the xylXYZLTEGFJQKIH operon required for the degradation of toluene, m-xylene and p-xylene.</text>
</comment>
<evidence type="ECO:0000256" key="2">
    <source>
        <dbReference type="ARBA" id="ARBA00023125"/>
    </source>
</evidence>
<keyword evidence="1" id="KW-0805">Transcription regulation</keyword>
<dbReference type="SMART" id="SM00342">
    <property type="entry name" value="HTH_ARAC"/>
    <property type="match status" value="1"/>
</dbReference>
<dbReference type="SUPFAM" id="SSF46689">
    <property type="entry name" value="Homeodomain-like"/>
    <property type="match status" value="2"/>
</dbReference>
<sequence length="289" mass="33309">MPPNTPPTASSVFSSLSQSRAQLLHRRPLGSGLELALWRNQHDSTQYERPEHHTLSCYLAGGWQTYRRDQPSLRGAPGKLCLLPAEHHSAWVVNGPLEFAHLYISPKRLTRDSLWLLDREPREIQLSAATFYEDQQLSHDCRLLALASPNNADSLLCTSVSQRIVDRLLTHHSQRSVREYRGGLSPHVRNRLREFIEAHLEQSLTLDDLARVANLSPYHFNRMFRHSFGQTPHAWVMQRRTQRAFSLLQRSTQDIELIASQCGFADARHLRRHLRQHYQLTAQQIRGGL</sequence>
<keyword evidence="2" id="KW-0238">DNA-binding</keyword>
<proteinExistence type="predicted"/>
<dbReference type="Pfam" id="PF12833">
    <property type="entry name" value="HTH_18"/>
    <property type="match status" value="1"/>
</dbReference>
<dbReference type="InterPro" id="IPR050204">
    <property type="entry name" value="AraC_XylS_family_regulators"/>
</dbReference>
<evidence type="ECO:0000313" key="8">
    <source>
        <dbReference type="Proteomes" id="UP000185766"/>
    </source>
</evidence>
<dbReference type="Gene3D" id="1.10.10.60">
    <property type="entry name" value="Homeodomain-like"/>
    <property type="match status" value="1"/>
</dbReference>
<evidence type="ECO:0000259" key="6">
    <source>
        <dbReference type="PROSITE" id="PS01124"/>
    </source>
</evidence>
<dbReference type="PANTHER" id="PTHR46796:SF6">
    <property type="entry name" value="ARAC SUBFAMILY"/>
    <property type="match status" value="1"/>
</dbReference>
<dbReference type="AlphaFoldDB" id="A0A1H7IZK3"/>
<evidence type="ECO:0000256" key="5">
    <source>
        <dbReference type="ARBA" id="ARBA00037345"/>
    </source>
</evidence>
<dbReference type="Proteomes" id="UP000185766">
    <property type="component" value="Unassembled WGS sequence"/>
</dbReference>
<dbReference type="GO" id="GO:0043565">
    <property type="term" value="F:sequence-specific DNA binding"/>
    <property type="evidence" value="ECO:0007669"/>
    <property type="project" value="InterPro"/>
</dbReference>
<evidence type="ECO:0000256" key="1">
    <source>
        <dbReference type="ARBA" id="ARBA00023015"/>
    </source>
</evidence>
<dbReference type="PANTHER" id="PTHR46796">
    <property type="entry name" value="HTH-TYPE TRANSCRIPTIONAL ACTIVATOR RHAS-RELATED"/>
    <property type="match status" value="1"/>
</dbReference>
<feature type="domain" description="HTH araC/xylS-type" evidence="6">
    <location>
        <begin position="190"/>
        <end position="288"/>
    </location>
</feature>
<evidence type="ECO:0000256" key="4">
    <source>
        <dbReference type="ARBA" id="ARBA00023163"/>
    </source>
</evidence>
<dbReference type="RefSeq" id="WP_074865854.1">
    <property type="nucleotide sequence ID" value="NZ_FOAS01000004.1"/>
</dbReference>
<reference evidence="7 8" key="1">
    <citation type="submission" date="2016-10" db="EMBL/GenBank/DDBJ databases">
        <authorList>
            <person name="de Groot N.N."/>
        </authorList>
    </citation>
    <scope>NUCLEOTIDE SEQUENCE [LARGE SCALE GENOMIC DNA]</scope>
    <source>
        <strain evidence="7 8">JCM 19513</strain>
    </source>
</reference>
<dbReference type="InterPro" id="IPR018060">
    <property type="entry name" value="HTH_AraC"/>
</dbReference>
<dbReference type="PROSITE" id="PS01124">
    <property type="entry name" value="HTH_ARAC_FAMILY_2"/>
    <property type="match status" value="1"/>
</dbReference>
<gene>
    <name evidence="7" type="ORF">SAMN05216214_104128</name>
</gene>
<dbReference type="GO" id="GO:0003700">
    <property type="term" value="F:DNA-binding transcription factor activity"/>
    <property type="evidence" value="ECO:0007669"/>
    <property type="project" value="InterPro"/>
</dbReference>
<dbReference type="EMBL" id="FOAS01000004">
    <property type="protein sequence ID" value="SEK67941.1"/>
    <property type="molecule type" value="Genomic_DNA"/>
</dbReference>
<protein>
    <submittedName>
        <fullName evidence="7">AraC family transcriptional regulator</fullName>
    </submittedName>
</protein>
<accession>A0A1H7IZK3</accession>
<keyword evidence="4" id="KW-0804">Transcription</keyword>
<keyword evidence="3" id="KW-0010">Activator</keyword>
<keyword evidence="8" id="KW-1185">Reference proteome</keyword>
<evidence type="ECO:0000256" key="3">
    <source>
        <dbReference type="ARBA" id="ARBA00023159"/>
    </source>
</evidence>
<name>A0A1H7IZK3_9GAMM</name>